<name>A0ABM9CKV9_9BACL</name>
<evidence type="ECO:0008006" key="3">
    <source>
        <dbReference type="Google" id="ProtNLM"/>
    </source>
</evidence>
<reference evidence="1" key="1">
    <citation type="submission" date="2022-01" db="EMBL/GenBank/DDBJ databases">
        <authorList>
            <person name="Criscuolo A."/>
        </authorList>
    </citation>
    <scope>NUCLEOTIDE SEQUENCE</scope>
    <source>
        <strain evidence="1">CIP111893</strain>
    </source>
</reference>
<sequence>MIGILGATIAIAGCAGGETHPYSAKERLEKPVIFADGIVSRTDTQEFAGTFTPDGKTFFFARYDDRSRPIITSFKTEYKDGKWSEPERFALSNPDKDIVVTSISQDGTKMLLAIRMDKDGQKSGNSSIWMAKKEGDDWGGLEYVEALNSSAQDGSAVWTNSGVYFMSTREGASLYKAEYKDGKFEEPVKLDGSINEEGIISDVYVDPEESVMLFTKLITGPAVAQNGELFISYRKNGVWTKAERIVDPVISTSAMEEAAFLSPDGQYVFFTRYTGRGYDIYQVDRSSFPLK</sequence>
<organism evidence="1 2">
    <name type="scientific">Paenibacillus plantiphilus</name>
    <dbReference type="NCBI Taxonomy" id="2905650"/>
    <lineage>
        <taxon>Bacteria</taxon>
        <taxon>Bacillati</taxon>
        <taxon>Bacillota</taxon>
        <taxon>Bacilli</taxon>
        <taxon>Bacillales</taxon>
        <taxon>Paenibacillaceae</taxon>
        <taxon>Paenibacillus</taxon>
    </lineage>
</organism>
<comment type="caution">
    <text evidence="1">The sequence shown here is derived from an EMBL/GenBank/DDBJ whole genome shotgun (WGS) entry which is preliminary data.</text>
</comment>
<evidence type="ECO:0000313" key="1">
    <source>
        <dbReference type="EMBL" id="CAH1217312.1"/>
    </source>
</evidence>
<dbReference type="Pfam" id="PF07676">
    <property type="entry name" value="PD40"/>
    <property type="match status" value="2"/>
</dbReference>
<protein>
    <recommendedName>
        <fullName evidence="3">WD40-like Beta Propeller Repeat</fullName>
    </recommendedName>
</protein>
<accession>A0ABM9CKV9</accession>
<dbReference type="InterPro" id="IPR011659">
    <property type="entry name" value="WD40"/>
</dbReference>
<dbReference type="InterPro" id="IPR011042">
    <property type="entry name" value="6-blade_b-propeller_TolB-like"/>
</dbReference>
<gene>
    <name evidence="1" type="ORF">PAECIP111893_04254</name>
</gene>
<dbReference type="Gene3D" id="2.120.10.30">
    <property type="entry name" value="TolB, C-terminal domain"/>
    <property type="match status" value="1"/>
</dbReference>
<dbReference type="SUPFAM" id="SSF82171">
    <property type="entry name" value="DPP6 N-terminal domain-like"/>
    <property type="match status" value="1"/>
</dbReference>
<proteinExistence type="predicted"/>
<evidence type="ECO:0000313" key="2">
    <source>
        <dbReference type="Proteomes" id="UP000838686"/>
    </source>
</evidence>
<dbReference type="Proteomes" id="UP000838686">
    <property type="component" value="Unassembled WGS sequence"/>
</dbReference>
<dbReference type="EMBL" id="CAKMMF010000028">
    <property type="protein sequence ID" value="CAH1217312.1"/>
    <property type="molecule type" value="Genomic_DNA"/>
</dbReference>
<keyword evidence="2" id="KW-1185">Reference proteome</keyword>